<evidence type="ECO:0000313" key="1">
    <source>
        <dbReference type="EMBL" id="CAH8202541.1"/>
    </source>
</evidence>
<dbReference type="RefSeq" id="WP_168787112.1">
    <property type="nucleotide sequence ID" value="NZ_CALYLF010000040.1"/>
</dbReference>
<accession>A0ABM9FKX1</accession>
<organism evidence="1 2">
    <name type="scientific">Vibrio aestuarianus</name>
    <dbReference type="NCBI Taxonomy" id="28171"/>
    <lineage>
        <taxon>Bacteria</taxon>
        <taxon>Pseudomonadati</taxon>
        <taxon>Pseudomonadota</taxon>
        <taxon>Gammaproteobacteria</taxon>
        <taxon>Vibrionales</taxon>
        <taxon>Vibrionaceae</taxon>
        <taxon>Vibrio</taxon>
    </lineage>
</organism>
<sequence length="76" mass="8782">MFKNPVRPSQLAENTERILNEIVKLTSKTHPTHNAQLSGEQRTDQAAALHLKHFTQRIVKLPRVENPLELFVMQIQ</sequence>
<proteinExistence type="predicted"/>
<comment type="caution">
    <text evidence="1">The sequence shown here is derived from an EMBL/GenBank/DDBJ whole genome shotgun (WGS) entry which is preliminary data.</text>
</comment>
<keyword evidence="2" id="KW-1185">Reference proteome</keyword>
<gene>
    <name evidence="1" type="ORF">VAE063_1030025</name>
</gene>
<evidence type="ECO:0000313" key="2">
    <source>
        <dbReference type="Proteomes" id="UP001152658"/>
    </source>
</evidence>
<dbReference type="EMBL" id="CALYLK010000004">
    <property type="protein sequence ID" value="CAH8202541.1"/>
    <property type="molecule type" value="Genomic_DNA"/>
</dbReference>
<protein>
    <submittedName>
        <fullName evidence="1">Uncharacterized protein</fullName>
    </submittedName>
</protein>
<name>A0ABM9FKX1_9VIBR</name>
<dbReference type="Proteomes" id="UP001152658">
    <property type="component" value="Unassembled WGS sequence"/>
</dbReference>
<reference evidence="1" key="1">
    <citation type="submission" date="2022-06" db="EMBL/GenBank/DDBJ databases">
        <authorList>
            <person name="Goudenege D."/>
            <person name="Le Roux F."/>
        </authorList>
    </citation>
    <scope>NUCLEOTIDE SEQUENCE</scope>
    <source>
        <strain evidence="1">12-063</strain>
    </source>
</reference>